<feature type="region of interest" description="Disordered" evidence="6">
    <location>
        <begin position="1"/>
        <end position="21"/>
    </location>
</feature>
<feature type="transmembrane region" description="Helical" evidence="7">
    <location>
        <begin position="388"/>
        <end position="410"/>
    </location>
</feature>
<dbReference type="RefSeq" id="WP_084264184.1">
    <property type="nucleotide sequence ID" value="NZ_CP007516.1"/>
</dbReference>
<feature type="transmembrane region" description="Helical" evidence="7">
    <location>
        <begin position="146"/>
        <end position="167"/>
    </location>
</feature>
<dbReference type="Pfam" id="PF13520">
    <property type="entry name" value="AA_permease_2"/>
    <property type="match status" value="1"/>
</dbReference>
<dbReference type="Proteomes" id="UP000025229">
    <property type="component" value="Plasmid 2"/>
</dbReference>
<feature type="transmembrane region" description="Helical" evidence="7">
    <location>
        <begin position="356"/>
        <end position="376"/>
    </location>
</feature>
<feature type="transmembrane region" description="Helical" evidence="7">
    <location>
        <begin position="218"/>
        <end position="239"/>
    </location>
</feature>
<keyword evidence="2" id="KW-1003">Cell membrane</keyword>
<evidence type="ECO:0000256" key="2">
    <source>
        <dbReference type="ARBA" id="ARBA00022475"/>
    </source>
</evidence>
<geneLocation type="plasmid" evidence="8">
    <name>2</name>
</geneLocation>
<organism evidence="8 10">
    <name type="scientific">Rubrobacter radiotolerans</name>
    <name type="common">Arthrobacter radiotolerans</name>
    <dbReference type="NCBI Taxonomy" id="42256"/>
    <lineage>
        <taxon>Bacteria</taxon>
        <taxon>Bacillati</taxon>
        <taxon>Actinomycetota</taxon>
        <taxon>Rubrobacteria</taxon>
        <taxon>Rubrobacterales</taxon>
        <taxon>Rubrobacteraceae</taxon>
        <taxon>Rubrobacter</taxon>
    </lineage>
</organism>
<evidence type="ECO:0000256" key="1">
    <source>
        <dbReference type="ARBA" id="ARBA00004651"/>
    </source>
</evidence>
<accession>A0A023X7Q8</accession>
<evidence type="ECO:0000256" key="4">
    <source>
        <dbReference type="ARBA" id="ARBA00022989"/>
    </source>
</evidence>
<keyword evidence="8" id="KW-0614">Plasmid</keyword>
<evidence type="ECO:0000256" key="3">
    <source>
        <dbReference type="ARBA" id="ARBA00022692"/>
    </source>
</evidence>
<dbReference type="InterPro" id="IPR002293">
    <property type="entry name" value="AA/rel_permease1"/>
</dbReference>
<keyword evidence="3 7" id="KW-0812">Transmembrane</keyword>
<dbReference type="HOGENOM" id="CLU_039037_0_0_11"/>
<evidence type="ECO:0000313" key="9">
    <source>
        <dbReference type="EMBL" id="MDX5895524.1"/>
    </source>
</evidence>
<dbReference type="Gene3D" id="1.20.1740.10">
    <property type="entry name" value="Amino acid/polyamine transporter I"/>
    <property type="match status" value="1"/>
</dbReference>
<dbReference type="PANTHER" id="PTHR42770:SF16">
    <property type="entry name" value="AMINO ACID PERMEASE"/>
    <property type="match status" value="1"/>
</dbReference>
<feature type="transmembrane region" description="Helical" evidence="7">
    <location>
        <begin position="179"/>
        <end position="198"/>
    </location>
</feature>
<feature type="transmembrane region" description="Helical" evidence="7">
    <location>
        <begin position="422"/>
        <end position="441"/>
    </location>
</feature>
<dbReference type="EMBL" id="JAWXXX010000003">
    <property type="protein sequence ID" value="MDX5895524.1"/>
    <property type="molecule type" value="Genomic_DNA"/>
</dbReference>
<keyword evidence="4 7" id="KW-1133">Transmembrane helix</keyword>
<dbReference type="eggNOG" id="COG0531">
    <property type="taxonomic scope" value="Bacteria"/>
</dbReference>
<dbReference type="GO" id="GO:0005886">
    <property type="term" value="C:plasma membrane"/>
    <property type="evidence" value="ECO:0007669"/>
    <property type="project" value="UniProtKB-SubCell"/>
</dbReference>
<dbReference type="KEGG" id="rrd:RradSPS_2968"/>
<dbReference type="InterPro" id="IPR050367">
    <property type="entry name" value="APC_superfamily"/>
</dbReference>
<feature type="transmembrane region" description="Helical" evidence="7">
    <location>
        <begin position="296"/>
        <end position="323"/>
    </location>
</feature>
<dbReference type="GO" id="GO:0022857">
    <property type="term" value="F:transmembrane transporter activity"/>
    <property type="evidence" value="ECO:0007669"/>
    <property type="project" value="InterPro"/>
</dbReference>
<feature type="transmembrane region" description="Helical" evidence="7">
    <location>
        <begin position="260"/>
        <end position="284"/>
    </location>
</feature>
<dbReference type="PIRSF" id="PIRSF006060">
    <property type="entry name" value="AA_transporter"/>
    <property type="match status" value="1"/>
</dbReference>
<dbReference type="Proteomes" id="UP001281130">
    <property type="component" value="Unassembled WGS sequence"/>
</dbReference>
<evidence type="ECO:0000256" key="7">
    <source>
        <dbReference type="SAM" id="Phobius"/>
    </source>
</evidence>
<gene>
    <name evidence="8" type="ORF">RradSPS_2968</name>
    <name evidence="9" type="ORF">SIL72_15960</name>
</gene>
<keyword evidence="10" id="KW-1185">Reference proteome</keyword>
<evidence type="ECO:0000256" key="6">
    <source>
        <dbReference type="SAM" id="MobiDB-lite"/>
    </source>
</evidence>
<feature type="transmembrane region" description="Helical" evidence="7">
    <location>
        <begin position="65"/>
        <end position="84"/>
    </location>
</feature>
<dbReference type="PANTHER" id="PTHR42770">
    <property type="entry name" value="AMINO ACID TRANSPORTER-RELATED"/>
    <property type="match status" value="1"/>
</dbReference>
<reference evidence="8 10" key="1">
    <citation type="submission" date="2014-03" db="EMBL/GenBank/DDBJ databases">
        <title>Complete genome sequence of the Radio-Resistant Rubrobacter radiotolerans RSPS-4.</title>
        <authorList>
            <person name="Egas C.C."/>
            <person name="Barroso C.C."/>
            <person name="Froufe H.J.C."/>
            <person name="Pacheco J.J."/>
            <person name="Albuquerque L.L."/>
            <person name="da Costa M.M.S."/>
        </authorList>
    </citation>
    <scope>NUCLEOTIDE SEQUENCE [LARGE SCALE GENOMIC DNA]</scope>
    <source>
        <strain evidence="8 10">RSPS-4</strain>
        <plasmid evidence="8 10">2</plasmid>
    </source>
</reference>
<feature type="transmembrane region" description="Helical" evidence="7">
    <location>
        <begin position="34"/>
        <end position="59"/>
    </location>
</feature>
<dbReference type="EMBL" id="CP007516">
    <property type="protein sequence ID" value="AHY48251.1"/>
    <property type="molecule type" value="Genomic_DNA"/>
</dbReference>
<feature type="transmembrane region" description="Helical" evidence="7">
    <location>
        <begin position="105"/>
        <end position="126"/>
    </location>
</feature>
<evidence type="ECO:0000313" key="10">
    <source>
        <dbReference type="Proteomes" id="UP000025229"/>
    </source>
</evidence>
<name>A0A023X7Q8_RUBRA</name>
<keyword evidence="5 7" id="KW-0472">Membrane</keyword>
<sequence>MQSKERAGTARGVPEGPKTGDKGLKSGAIGFVDALVFGLATTAPAYSLAAVIGLVVVTVGVQAPAVLLASFVPMFFIAAAFYHMNRVDQDCGTTFSWATRALGPWAGWMGGWAICVSGVLVIGSLADVASRYTYLLLGFEGAAGSKAAVTALALVFIGVMTAICVYGIEPSARLQNTMIVMQVTALVVFAGVALFRVFSGSAPEGSTVPELAWFSPFAIDNGGALISGLLIGVFIYWGWESAVNLTEETTDGRTASGRAALLSTVILLATYLSVAVAVVAFAGVGTASEFADDDAILSTVAGGVLGTTLGKVVVFAVLVSALASTQTTVIPASRTSLSMAKAGAMPGLFGRVHPRFLTPHASTIAIGLLAAVWYGVVNSISENFLFDTLSALSLMVAFYYSLTGFACVIYYRRELFKSAKNLLFIGVAPLLGASLLSYLFVRSLLVLADPGESYTGGSLFGFGLPMVIGVGFLLLGVAFMVLWRIFGESRGFFGRRPGTVHPEVAEGKVRVEETVGAPAEEGRV</sequence>
<evidence type="ECO:0000256" key="5">
    <source>
        <dbReference type="ARBA" id="ARBA00023136"/>
    </source>
</evidence>
<dbReference type="OrthoDB" id="138827at2"/>
<comment type="subcellular location">
    <subcellularLocation>
        <location evidence="1">Cell membrane</location>
        <topology evidence="1">Multi-pass membrane protein</topology>
    </subcellularLocation>
</comment>
<protein>
    <submittedName>
        <fullName evidence="9">APC family permease</fullName>
    </submittedName>
    <submittedName>
        <fullName evidence="8">Amino acid permease</fullName>
    </submittedName>
</protein>
<dbReference type="AlphaFoldDB" id="A0A023X7Q8"/>
<dbReference type="PATRIC" id="fig|42256.3.peg.3017"/>
<proteinExistence type="predicted"/>
<evidence type="ECO:0000313" key="8">
    <source>
        <dbReference type="EMBL" id="AHY48251.1"/>
    </source>
</evidence>
<feature type="transmembrane region" description="Helical" evidence="7">
    <location>
        <begin position="461"/>
        <end position="486"/>
    </location>
</feature>
<reference evidence="9" key="2">
    <citation type="submission" date="2023-11" db="EMBL/GenBank/DDBJ databases">
        <title>MicrobeMod: A computational toolkit for identifying prokaryotic methylation and restriction-modification with nanopore sequencing.</title>
        <authorList>
            <person name="Crits-Christoph A."/>
            <person name="Kang S.C."/>
            <person name="Lee H."/>
            <person name="Ostrov N."/>
        </authorList>
    </citation>
    <scope>NUCLEOTIDE SEQUENCE</scope>
    <source>
        <strain evidence="9">ATCC 51242</strain>
    </source>
</reference>